<organism evidence="1 2">
    <name type="scientific">Heterotrigona itama</name>
    <dbReference type="NCBI Taxonomy" id="395501"/>
    <lineage>
        <taxon>Eukaryota</taxon>
        <taxon>Metazoa</taxon>
        <taxon>Ecdysozoa</taxon>
        <taxon>Arthropoda</taxon>
        <taxon>Hexapoda</taxon>
        <taxon>Insecta</taxon>
        <taxon>Pterygota</taxon>
        <taxon>Neoptera</taxon>
        <taxon>Endopterygota</taxon>
        <taxon>Hymenoptera</taxon>
        <taxon>Apocrita</taxon>
        <taxon>Aculeata</taxon>
        <taxon>Apoidea</taxon>
        <taxon>Anthophila</taxon>
        <taxon>Apidae</taxon>
        <taxon>Heterotrigona</taxon>
    </lineage>
</organism>
<dbReference type="AlphaFoldDB" id="A0A6V7H5Q9"/>
<proteinExistence type="predicted"/>
<protein>
    <submittedName>
        <fullName evidence="1">Uncharacterized protein</fullName>
    </submittedName>
</protein>
<gene>
    <name evidence="1" type="ORF">MHI_LOCUS521358</name>
</gene>
<sequence>IDHKDLRYNRVRNKVLKMNDSRWVIARVAVASFC</sequence>
<reference evidence="1" key="1">
    <citation type="submission" date="2020-07" db="EMBL/GenBank/DDBJ databases">
        <authorList>
            <person name="Nazaruddin N."/>
        </authorList>
    </citation>
    <scope>NUCLEOTIDE SEQUENCE</scope>
</reference>
<comment type="caution">
    <text evidence="1">The sequence shown here is derived from an EMBL/GenBank/DDBJ whole genome shotgun (WGS) entry which is preliminary data.</text>
</comment>
<keyword evidence="2" id="KW-1185">Reference proteome</keyword>
<feature type="non-terminal residue" evidence="1">
    <location>
        <position position="1"/>
    </location>
</feature>
<accession>A0A6V7H5Q9</accession>
<evidence type="ECO:0000313" key="1">
    <source>
        <dbReference type="EMBL" id="CAD1475124.1"/>
    </source>
</evidence>
<name>A0A6V7H5Q9_9HYME</name>
<evidence type="ECO:0000313" key="2">
    <source>
        <dbReference type="Proteomes" id="UP000752696"/>
    </source>
</evidence>
<dbReference type="EMBL" id="CAJDYZ010008202">
    <property type="protein sequence ID" value="CAD1475124.1"/>
    <property type="molecule type" value="Genomic_DNA"/>
</dbReference>
<dbReference type="Proteomes" id="UP000752696">
    <property type="component" value="Unassembled WGS sequence"/>
</dbReference>